<proteinExistence type="inferred from homology"/>
<dbReference type="Gene3D" id="3.50.50.60">
    <property type="entry name" value="FAD/NAD(P)-binding domain"/>
    <property type="match status" value="2"/>
</dbReference>
<dbReference type="Pfam" id="PF05834">
    <property type="entry name" value="Lycopene_cycl"/>
    <property type="match status" value="1"/>
</dbReference>
<dbReference type="OrthoDB" id="5793379at2"/>
<accession>A0A844Y9M7</accession>
<gene>
    <name evidence="2" type="primary">crtY</name>
    <name evidence="2" type="ORF">GRI47_08760</name>
</gene>
<dbReference type="EC" id="5.5.1.19" evidence="2"/>
<dbReference type="InterPro" id="IPR010108">
    <property type="entry name" value="Lycopene_cyclase_b/e"/>
</dbReference>
<dbReference type="InterPro" id="IPR008461">
    <property type="entry name" value="CrtY"/>
</dbReference>
<dbReference type="InterPro" id="IPR036188">
    <property type="entry name" value="FAD/NAD-bd_sf"/>
</dbReference>
<evidence type="ECO:0000256" key="1">
    <source>
        <dbReference type="ARBA" id="ARBA00006599"/>
    </source>
</evidence>
<protein>
    <submittedName>
        <fullName evidence="2">Lycopene beta-cyclase CrtY</fullName>
        <ecNumber evidence="2">5.5.1.19</ecNumber>
    </submittedName>
</protein>
<evidence type="ECO:0000313" key="2">
    <source>
        <dbReference type="EMBL" id="MXO54097.1"/>
    </source>
</evidence>
<sequence>MSASPIDLAIVGGGLAGGLIALAAHRANPAMEIALVEAGDVFGGNHRWSWFDSDLGPEGYALMGAFRAKTWTGGNEVRFPDLTRHLSADYRSLDSRDFDAGLRRLLPQSALHLNSRAQSLTADRVTLEDGRTIAARRVIDCRDPAPSPDLTGGWQVFLGQHRQMDAPHGIERPVIMDATVEQIGGYRFLYLLPLSNTELFLEDTYYQDRAQLDAPALRQRIAEYCDQNGWQGEVVHEETGLLPVITGGDFAGYRATLERDGVALAGARGGFVHPLTSYTVPIAVRNALAIAAAVGRMDGAQLADFLAARAREHWRATGYYRLLGKMLFDAAEPQERYRIFERFYTLPEPLIERFYAAQSSPLDKLRILSGKPPVPVRRAVAALLGKGAPLVQGDNS</sequence>
<comment type="caution">
    <text evidence="2">The sequence shown here is derived from an EMBL/GenBank/DDBJ whole genome shotgun (WGS) entry which is preliminary data.</text>
</comment>
<dbReference type="SUPFAM" id="SSF51905">
    <property type="entry name" value="FAD/NAD(P)-binding domain"/>
    <property type="match status" value="1"/>
</dbReference>
<comment type="similarity">
    <text evidence="1">Belongs to the lycopene cyclase family.</text>
</comment>
<dbReference type="NCBIfam" id="TIGR01789">
    <property type="entry name" value="lycopene_cycl"/>
    <property type="match status" value="1"/>
</dbReference>
<dbReference type="GO" id="GO:0016117">
    <property type="term" value="P:carotenoid biosynthetic process"/>
    <property type="evidence" value="ECO:0007669"/>
    <property type="project" value="InterPro"/>
</dbReference>
<reference evidence="2 3" key="1">
    <citation type="submission" date="2019-12" db="EMBL/GenBank/DDBJ databases">
        <title>Genomic-based taxomic classification of the family Erythrobacteraceae.</title>
        <authorList>
            <person name="Xu L."/>
        </authorList>
    </citation>
    <scope>NUCLEOTIDE SEQUENCE [LARGE SCALE GENOMIC DNA]</scope>
    <source>
        <strain evidence="2 3">JCM 17468</strain>
    </source>
</reference>
<dbReference type="RefSeq" id="WP_160660880.1">
    <property type="nucleotide sequence ID" value="NZ_BAABDV010000001.1"/>
</dbReference>
<keyword evidence="3" id="KW-1185">Reference proteome</keyword>
<keyword evidence="2" id="KW-0413">Isomerase</keyword>
<dbReference type="GO" id="GO:0045436">
    <property type="term" value="F:lycopene beta cyclase activity"/>
    <property type="evidence" value="ECO:0007669"/>
    <property type="project" value="InterPro"/>
</dbReference>
<evidence type="ECO:0000313" key="3">
    <source>
        <dbReference type="Proteomes" id="UP000430272"/>
    </source>
</evidence>
<dbReference type="EMBL" id="WTYD01000001">
    <property type="protein sequence ID" value="MXO54097.1"/>
    <property type="molecule type" value="Genomic_DNA"/>
</dbReference>
<dbReference type="AlphaFoldDB" id="A0A844Y9M7"/>
<dbReference type="GO" id="GO:0016705">
    <property type="term" value="F:oxidoreductase activity, acting on paired donors, with incorporation or reduction of molecular oxygen"/>
    <property type="evidence" value="ECO:0007669"/>
    <property type="project" value="InterPro"/>
</dbReference>
<name>A0A844Y9M7_9SPHN</name>
<dbReference type="NCBIfam" id="TIGR01790">
    <property type="entry name" value="carotene-cycl"/>
    <property type="match status" value="1"/>
</dbReference>
<organism evidence="2 3">
    <name type="scientific">Qipengyuania pelagi</name>
    <dbReference type="NCBI Taxonomy" id="994320"/>
    <lineage>
        <taxon>Bacteria</taxon>
        <taxon>Pseudomonadati</taxon>
        <taxon>Pseudomonadota</taxon>
        <taxon>Alphaproteobacteria</taxon>
        <taxon>Sphingomonadales</taxon>
        <taxon>Erythrobacteraceae</taxon>
        <taxon>Qipengyuania</taxon>
    </lineage>
</organism>
<dbReference type="Proteomes" id="UP000430272">
    <property type="component" value="Unassembled WGS sequence"/>
</dbReference>